<evidence type="ECO:0000256" key="5">
    <source>
        <dbReference type="SAM" id="SignalP"/>
    </source>
</evidence>
<evidence type="ECO:0000313" key="7">
    <source>
        <dbReference type="Proteomes" id="UP000708148"/>
    </source>
</evidence>
<dbReference type="OrthoDB" id="539213at2759"/>
<dbReference type="PANTHER" id="PTHR24198:SF165">
    <property type="entry name" value="ANKYRIN REPEAT-CONTAINING PROTEIN-RELATED"/>
    <property type="match status" value="1"/>
</dbReference>
<feature type="repeat" description="ANK" evidence="3">
    <location>
        <begin position="519"/>
        <end position="551"/>
    </location>
</feature>
<keyword evidence="5" id="KW-0732">Signal</keyword>
<dbReference type="Gene3D" id="1.25.40.20">
    <property type="entry name" value="Ankyrin repeat-containing domain"/>
    <property type="match status" value="5"/>
</dbReference>
<feature type="repeat" description="ANK" evidence="3">
    <location>
        <begin position="87"/>
        <end position="114"/>
    </location>
</feature>
<dbReference type="AlphaFoldDB" id="A0A8S1JBB6"/>
<accession>A0A8S1JBB6</accession>
<feature type="repeat" description="ANK" evidence="3">
    <location>
        <begin position="620"/>
        <end position="652"/>
    </location>
</feature>
<dbReference type="InterPro" id="IPR036770">
    <property type="entry name" value="Ankyrin_rpt-contain_sf"/>
</dbReference>
<feature type="region of interest" description="Disordered" evidence="4">
    <location>
        <begin position="695"/>
        <end position="723"/>
    </location>
</feature>
<evidence type="ECO:0000256" key="1">
    <source>
        <dbReference type="ARBA" id="ARBA00022737"/>
    </source>
</evidence>
<dbReference type="PRINTS" id="PR01415">
    <property type="entry name" value="ANKYRIN"/>
</dbReference>
<feature type="repeat" description="ANK" evidence="3">
    <location>
        <begin position="248"/>
        <end position="280"/>
    </location>
</feature>
<feature type="repeat" description="ANK" evidence="3">
    <location>
        <begin position="486"/>
        <end position="514"/>
    </location>
</feature>
<name>A0A8S1JBB6_9CHLO</name>
<feature type="repeat" description="ANK" evidence="3">
    <location>
        <begin position="215"/>
        <end position="247"/>
    </location>
</feature>
<evidence type="ECO:0000256" key="4">
    <source>
        <dbReference type="SAM" id="MobiDB-lite"/>
    </source>
</evidence>
<proteinExistence type="predicted"/>
<keyword evidence="1" id="KW-0677">Repeat</keyword>
<evidence type="ECO:0000256" key="3">
    <source>
        <dbReference type="PROSITE-ProRule" id="PRU00023"/>
    </source>
</evidence>
<keyword evidence="2 3" id="KW-0040">ANK repeat</keyword>
<reference evidence="6" key="1">
    <citation type="submission" date="2020-12" db="EMBL/GenBank/DDBJ databases">
        <authorList>
            <person name="Iha C."/>
        </authorList>
    </citation>
    <scope>NUCLEOTIDE SEQUENCE</scope>
</reference>
<feature type="repeat" description="ANK" evidence="3">
    <location>
        <begin position="553"/>
        <end position="585"/>
    </location>
</feature>
<dbReference type="Pfam" id="PF12796">
    <property type="entry name" value="Ank_2"/>
    <property type="match status" value="5"/>
</dbReference>
<sequence>MRSRPIASAAAAVALLLLQIGIRCEAGVETPLSAALARGAGGGLELARRLERSLMDGGHSASSLSTTRLASRLSRKMLTNETLNQGLLTAAEDGDIYVVDTLLGQGADVDAVDLNGNTPLILAAGNGHIDVMRVLLNHGADIDFQGYFGATALWTAVDLEELDAATFLLEQNADMEITTDDGATALYLAASNSYLPGVKVMLEHGAKVETRYLRTGHTPLLRSAWLGDVDIVRALLDYNADTEARTTFGFTALHIASLAGNLEVVTALLSHSADIQAVSFGNGENVVHLAAWRGHLQVLRVLLGKGANVTAVDVADRSALHYAAYFPDNVAVLTLLVDDGLDVNKKNAYGSTPVHLAAWSGNAANVAFFVSKGADKDPGDIIVCGCLNVEIDSDYEGCPEGNCESDEDKQEIMHLLGAASTPQTLIEAVNANDMEAVRRLLAGGEDVNASDANGDTPLIFASAAGFEPIVVVLLDAGADVAARDSRGFNALHFAAMFGRTDTVNILIGRGAVVDDPGVLGFTALHLSAEEGKLRATRALLAAGADPNARTLKTGSTPIALAVVGNHIDVVRQLIGAGGDATIASVGGVTTLFDASATVGSELIMDLLIEEGVEVNARSDSGSTAVEFAAYYGNKGGVEHLLSKGADPALAAGDGVLDEVCGCLEDAGDTSLRQCPRGTCQTQSDIDEIDQLMKGAEPEASLSGSDRPSPAQRSPEPGMGTDVEDCSQISDRLARLDCVSWSAPTT</sequence>
<dbReference type="Proteomes" id="UP000708148">
    <property type="component" value="Unassembled WGS sequence"/>
</dbReference>
<feature type="repeat" description="ANK" evidence="3">
    <location>
        <begin position="349"/>
        <end position="381"/>
    </location>
</feature>
<feature type="repeat" description="ANK" evidence="3">
    <location>
        <begin position="453"/>
        <end position="485"/>
    </location>
</feature>
<dbReference type="InterPro" id="IPR002110">
    <property type="entry name" value="Ankyrin_rpt"/>
</dbReference>
<keyword evidence="7" id="KW-1185">Reference proteome</keyword>
<feature type="repeat" description="ANK" evidence="3">
    <location>
        <begin position="315"/>
        <end position="348"/>
    </location>
</feature>
<feature type="repeat" description="ANK" evidence="3">
    <location>
        <begin position="181"/>
        <end position="213"/>
    </location>
</feature>
<dbReference type="PANTHER" id="PTHR24198">
    <property type="entry name" value="ANKYRIN REPEAT AND PROTEIN KINASE DOMAIN-CONTAINING PROTEIN"/>
    <property type="match status" value="1"/>
</dbReference>
<feature type="chain" id="PRO_5035828472" evidence="5">
    <location>
        <begin position="27"/>
        <end position="745"/>
    </location>
</feature>
<evidence type="ECO:0000256" key="2">
    <source>
        <dbReference type="ARBA" id="ARBA00023043"/>
    </source>
</evidence>
<dbReference type="Pfam" id="PF00023">
    <property type="entry name" value="Ank"/>
    <property type="match status" value="1"/>
</dbReference>
<organism evidence="6 7">
    <name type="scientific">Ostreobium quekettii</name>
    <dbReference type="NCBI Taxonomy" id="121088"/>
    <lineage>
        <taxon>Eukaryota</taxon>
        <taxon>Viridiplantae</taxon>
        <taxon>Chlorophyta</taxon>
        <taxon>core chlorophytes</taxon>
        <taxon>Ulvophyceae</taxon>
        <taxon>TCBD clade</taxon>
        <taxon>Bryopsidales</taxon>
        <taxon>Ostreobineae</taxon>
        <taxon>Ostreobiaceae</taxon>
        <taxon>Ostreobium</taxon>
    </lineage>
</organism>
<dbReference type="EMBL" id="CAJHUC010002716">
    <property type="protein sequence ID" value="CAD7704249.1"/>
    <property type="molecule type" value="Genomic_DNA"/>
</dbReference>
<protein>
    <submittedName>
        <fullName evidence="6">Uncharacterized protein</fullName>
    </submittedName>
</protein>
<feature type="repeat" description="ANK" evidence="3">
    <location>
        <begin position="282"/>
        <end position="314"/>
    </location>
</feature>
<dbReference type="SMART" id="SM00248">
    <property type="entry name" value="ANK"/>
    <property type="match status" value="16"/>
</dbReference>
<gene>
    <name evidence="6" type="ORF">OSTQU699_LOCUS9604</name>
</gene>
<dbReference type="SUPFAM" id="SSF48403">
    <property type="entry name" value="Ankyrin repeat"/>
    <property type="match status" value="2"/>
</dbReference>
<comment type="caution">
    <text evidence="6">The sequence shown here is derived from an EMBL/GenBank/DDBJ whole genome shotgun (WGS) entry which is preliminary data.</text>
</comment>
<feature type="repeat" description="ANK" evidence="3">
    <location>
        <begin position="115"/>
        <end position="147"/>
    </location>
</feature>
<evidence type="ECO:0000313" key="6">
    <source>
        <dbReference type="EMBL" id="CAD7704249.1"/>
    </source>
</evidence>
<dbReference type="PROSITE" id="PS50297">
    <property type="entry name" value="ANK_REP_REGION"/>
    <property type="match status" value="10"/>
</dbReference>
<dbReference type="PROSITE" id="PS50088">
    <property type="entry name" value="ANK_REPEAT"/>
    <property type="match status" value="13"/>
</dbReference>
<feature type="signal peptide" evidence="5">
    <location>
        <begin position="1"/>
        <end position="26"/>
    </location>
</feature>